<proteinExistence type="predicted"/>
<reference evidence="2 3" key="1">
    <citation type="submission" date="2012-09" db="EMBL/GenBank/DDBJ databases">
        <title>Genome Sequence of alkane-degrading Bacterium Alcanivorax venustensis ISO4.</title>
        <authorList>
            <person name="Lai Q."/>
            <person name="Shao Z."/>
        </authorList>
    </citation>
    <scope>NUCLEOTIDE SEQUENCE [LARGE SCALE GENOMIC DNA]</scope>
    <source>
        <strain evidence="2 3">ISO4</strain>
    </source>
</reference>
<comment type="caution">
    <text evidence="2">The sequence shown here is derived from an EMBL/GenBank/DDBJ whole genome shotgun (WGS) entry which is preliminary data.</text>
</comment>
<dbReference type="Gene3D" id="3.10.129.10">
    <property type="entry name" value="Hotdog Thioesterase"/>
    <property type="match status" value="1"/>
</dbReference>
<accession>A0ABS0AIE9</accession>
<keyword evidence="3" id="KW-1185">Reference proteome</keyword>
<dbReference type="SUPFAM" id="SSF54637">
    <property type="entry name" value="Thioesterase/thiol ester dehydrase-isomerase"/>
    <property type="match status" value="1"/>
</dbReference>
<keyword evidence="1" id="KW-0378">Hydrolase</keyword>
<dbReference type="PANTHER" id="PTHR31793">
    <property type="entry name" value="4-HYDROXYBENZOYL-COA THIOESTERASE FAMILY MEMBER"/>
    <property type="match status" value="1"/>
</dbReference>
<evidence type="ECO:0000313" key="3">
    <source>
        <dbReference type="Proteomes" id="UP000644441"/>
    </source>
</evidence>
<gene>
    <name evidence="2" type="ORF">ISO4_02496</name>
</gene>
<name>A0ABS0AIE9_9GAMM</name>
<evidence type="ECO:0000256" key="1">
    <source>
        <dbReference type="ARBA" id="ARBA00022801"/>
    </source>
</evidence>
<dbReference type="PANTHER" id="PTHR31793:SF37">
    <property type="entry name" value="ACYL-COA THIOESTER HYDROLASE YBGC"/>
    <property type="match status" value="1"/>
</dbReference>
<organism evidence="2 3">
    <name type="scientific">Alloalcanivorax venustensis ISO4</name>
    <dbReference type="NCBI Taxonomy" id="1177184"/>
    <lineage>
        <taxon>Bacteria</taxon>
        <taxon>Pseudomonadati</taxon>
        <taxon>Pseudomonadota</taxon>
        <taxon>Gammaproteobacteria</taxon>
        <taxon>Oceanospirillales</taxon>
        <taxon>Alcanivoracaceae</taxon>
        <taxon>Alloalcanivorax</taxon>
    </lineage>
</organism>
<dbReference type="Proteomes" id="UP000644441">
    <property type="component" value="Unassembled WGS sequence"/>
</dbReference>
<evidence type="ECO:0008006" key="4">
    <source>
        <dbReference type="Google" id="ProtNLM"/>
    </source>
</evidence>
<dbReference type="InterPro" id="IPR050563">
    <property type="entry name" value="4-hydroxybenzoyl-CoA_TE"/>
</dbReference>
<dbReference type="InterPro" id="IPR029069">
    <property type="entry name" value="HotDog_dom_sf"/>
</dbReference>
<dbReference type="Pfam" id="PF13279">
    <property type="entry name" value="4HBT_2"/>
    <property type="match status" value="1"/>
</dbReference>
<dbReference type="RefSeq" id="WP_142949965.1">
    <property type="nucleotide sequence ID" value="NZ_ARXR01000024.1"/>
</dbReference>
<dbReference type="CDD" id="cd00586">
    <property type="entry name" value="4HBT"/>
    <property type="match status" value="1"/>
</dbReference>
<sequence>MIHWDLPDVHQIEVVVAPESIDVLGHVNNTEYLRYMEKIAWQHTQVLGLGWDEYQRLNRCMVARRTEVDYLAPAFEGEKLLIGTWIVDNDQRISITRRYQIVRESDGVTLLRGRTKWVCVALDSGKPRRMPPEFLTGYRPTAQESV</sequence>
<protein>
    <recommendedName>
        <fullName evidence="4">Acyl-CoA thioesterase</fullName>
    </recommendedName>
</protein>
<evidence type="ECO:0000313" key="2">
    <source>
        <dbReference type="EMBL" id="MBF5053894.1"/>
    </source>
</evidence>
<dbReference type="EMBL" id="ARXR01000024">
    <property type="protein sequence ID" value="MBF5053894.1"/>
    <property type="molecule type" value="Genomic_DNA"/>
</dbReference>
<dbReference type="GeneID" id="99766649"/>